<keyword evidence="4" id="KW-0564">Palmitate</keyword>
<evidence type="ECO:0008006" key="13">
    <source>
        <dbReference type="Google" id="ProtNLM"/>
    </source>
</evidence>
<keyword evidence="6" id="KW-0449">Lipoprotein</keyword>
<dbReference type="EMBL" id="CACSIM010000003">
    <property type="protein sequence ID" value="CAA0102968.1"/>
    <property type="molecule type" value="Genomic_DNA"/>
</dbReference>
<accession>A0A5S9Q7C4</accession>
<evidence type="ECO:0000256" key="7">
    <source>
        <dbReference type="SAM" id="MobiDB-lite"/>
    </source>
</evidence>
<dbReference type="EMBL" id="CACSIK010000004">
    <property type="protein sequence ID" value="CAA0113800.1"/>
    <property type="molecule type" value="Genomic_DNA"/>
</dbReference>
<sequence length="60" mass="6090">MVAIRTSALCCALLLSACGQTGPLVLPSENTSAADQTQPSANTTTPNVNTNNTATTRPAE</sequence>
<dbReference type="AlphaFoldDB" id="A0A5S9Q7C4"/>
<keyword evidence="5" id="KW-0998">Cell outer membrane</keyword>
<feature type="compositionally biased region" description="Low complexity" evidence="7">
    <location>
        <begin position="42"/>
        <end position="60"/>
    </location>
</feature>
<keyword evidence="2 8" id="KW-0732">Signal</keyword>
<evidence type="ECO:0000256" key="4">
    <source>
        <dbReference type="ARBA" id="ARBA00023139"/>
    </source>
</evidence>
<dbReference type="Proteomes" id="UP000439591">
    <property type="component" value="Unassembled WGS sequence"/>
</dbReference>
<feature type="signal peptide" evidence="8">
    <location>
        <begin position="1"/>
        <end position="21"/>
    </location>
</feature>
<gene>
    <name evidence="10" type="ORF">IHBHHGIJ_03486</name>
    <name evidence="9" type="ORF">KFEGEMFD_01955</name>
</gene>
<evidence type="ECO:0000313" key="10">
    <source>
        <dbReference type="EMBL" id="CAA0113800.1"/>
    </source>
</evidence>
<dbReference type="InterPro" id="IPR032831">
    <property type="entry name" value="LptM_cons"/>
</dbReference>
<organism evidence="10 11">
    <name type="scientific">Zhongshania aliphaticivorans</name>
    <dbReference type="NCBI Taxonomy" id="1470434"/>
    <lineage>
        <taxon>Bacteria</taxon>
        <taxon>Pseudomonadati</taxon>
        <taxon>Pseudomonadota</taxon>
        <taxon>Gammaproteobacteria</taxon>
        <taxon>Cellvibrionales</taxon>
        <taxon>Spongiibacteraceae</taxon>
        <taxon>Zhongshania</taxon>
    </lineage>
</organism>
<evidence type="ECO:0000256" key="8">
    <source>
        <dbReference type="SAM" id="SignalP"/>
    </source>
</evidence>
<evidence type="ECO:0000313" key="11">
    <source>
        <dbReference type="Proteomes" id="UP000435877"/>
    </source>
</evidence>
<evidence type="ECO:0000313" key="12">
    <source>
        <dbReference type="Proteomes" id="UP000439591"/>
    </source>
</evidence>
<dbReference type="PROSITE" id="PS51257">
    <property type="entry name" value="PROKAR_LIPOPROTEIN"/>
    <property type="match status" value="1"/>
</dbReference>
<evidence type="ECO:0000256" key="2">
    <source>
        <dbReference type="ARBA" id="ARBA00022729"/>
    </source>
</evidence>
<keyword evidence="11" id="KW-1185">Reference proteome</keyword>
<keyword evidence="3" id="KW-0472">Membrane</keyword>
<evidence type="ECO:0000256" key="3">
    <source>
        <dbReference type="ARBA" id="ARBA00023136"/>
    </source>
</evidence>
<feature type="region of interest" description="Disordered" evidence="7">
    <location>
        <begin position="25"/>
        <end position="60"/>
    </location>
</feature>
<dbReference type="Proteomes" id="UP000435877">
    <property type="component" value="Unassembled WGS sequence"/>
</dbReference>
<dbReference type="NCBIfam" id="NF047847">
    <property type="entry name" value="SS_mature_LptM"/>
    <property type="match status" value="1"/>
</dbReference>
<feature type="compositionally biased region" description="Polar residues" evidence="7">
    <location>
        <begin position="28"/>
        <end position="41"/>
    </location>
</feature>
<comment type="subcellular location">
    <subcellularLocation>
        <location evidence="1">Cell outer membrane</location>
        <topology evidence="1">Lipid-anchor</topology>
    </subcellularLocation>
</comment>
<evidence type="ECO:0000313" key="9">
    <source>
        <dbReference type="EMBL" id="CAA0102968.1"/>
    </source>
</evidence>
<evidence type="ECO:0000256" key="6">
    <source>
        <dbReference type="ARBA" id="ARBA00023288"/>
    </source>
</evidence>
<dbReference type="RefSeq" id="WP_419183929.1">
    <property type="nucleotide sequence ID" value="NZ_CACSIK010000004.1"/>
</dbReference>
<protein>
    <recommendedName>
        <fullName evidence="13">Sugar transporter</fullName>
    </recommendedName>
</protein>
<proteinExistence type="predicted"/>
<evidence type="ECO:0000256" key="5">
    <source>
        <dbReference type="ARBA" id="ARBA00023237"/>
    </source>
</evidence>
<feature type="chain" id="PRO_5036150518" description="Sugar transporter" evidence="8">
    <location>
        <begin position="22"/>
        <end position="60"/>
    </location>
</feature>
<reference evidence="11 12" key="1">
    <citation type="submission" date="2019-11" db="EMBL/GenBank/DDBJ databases">
        <authorList>
            <person name="Holert J."/>
        </authorList>
    </citation>
    <scope>NUCLEOTIDE SEQUENCE [LARGE SCALE GENOMIC DNA]</scope>
    <source>
        <strain evidence="9">BC3_2A</strain>
        <strain evidence="10">SB11_1A</strain>
    </source>
</reference>
<evidence type="ECO:0000256" key="1">
    <source>
        <dbReference type="ARBA" id="ARBA00004459"/>
    </source>
</evidence>
<name>A0A5S9Q7C4_9GAMM</name>